<dbReference type="Gene3D" id="1.20.120.640">
    <property type="entry name" value="Anticodon-binding domain of a subclass of class I aminoacyl-tRNA synthetases"/>
    <property type="match status" value="1"/>
</dbReference>
<evidence type="ECO:0000313" key="11">
    <source>
        <dbReference type="EMBL" id="CAB4329536.1"/>
    </source>
</evidence>
<evidence type="ECO:0000259" key="10">
    <source>
        <dbReference type="Pfam" id="PF01406"/>
    </source>
</evidence>
<protein>
    <recommendedName>
        <fullName evidence="4">L-cysteine:1D-myo-inositol 2-amino-2-deoxy-alpha-D-glucopyranoside ligase</fullName>
        <ecNumber evidence="3">6.3.1.13</ecNumber>
    </recommendedName>
    <alternativeName>
        <fullName evidence="8">Mycothiol ligase</fullName>
    </alternativeName>
</protein>
<comment type="function">
    <text evidence="1">Catalyzes the ATP-dependent condensation of GlcN-Ins and L-cysteine to form L-Cys-GlcN-Ins.</text>
</comment>
<evidence type="ECO:0000256" key="8">
    <source>
        <dbReference type="ARBA" id="ARBA00033376"/>
    </source>
</evidence>
<evidence type="ECO:0000256" key="9">
    <source>
        <dbReference type="ARBA" id="ARBA00048350"/>
    </source>
</evidence>
<dbReference type="GO" id="GO:0005829">
    <property type="term" value="C:cytosol"/>
    <property type="evidence" value="ECO:0007669"/>
    <property type="project" value="TreeGrafter"/>
</dbReference>
<dbReference type="NCBIfam" id="TIGR03447">
    <property type="entry name" value="mycothiol_MshC"/>
    <property type="match status" value="1"/>
</dbReference>
<accession>A0A6J5YIG0</accession>
<sequence length="413" mass="45551">MNSWAGVDIPPIATRFTLPELNLFDTAKRANCAVPKKEKYRIYVCGITPYDATHLGHANTYLAFDLINRYLQATGSEVLFVQNITDIDDPLLERANRDGLDWRDLATSQIDLFRSDMVALHILPPNHYIGAVEAIPLVVDAIAALDEADTVYKVEDDYYFRVHSDSDFGARSHLSPPEMLEIFSQRGGDPLREGKEDPLDALLWLAKRPSEPGWESKFGIGRPGWHIECCAIALGYLDIDPAQKTSIDIQGGGSDLIFPHHEMSAAQGKAMNGKEFATNYVHAGMIGLDGEKMSKSKGNLIFVSKLLQEGIDPMAIRIALMSHHYRLDHMWQSTDLTSAQELLGDLQVALSRMEVAPTDSVIEEIISALSDDIDTPRALSALRRWITETGEGIVGGKPGELSRAIDALLGIAI</sequence>
<dbReference type="EC" id="6.3.1.13" evidence="3"/>
<dbReference type="Gene3D" id="3.40.50.620">
    <property type="entry name" value="HUPs"/>
    <property type="match status" value="1"/>
</dbReference>
<dbReference type="InterPro" id="IPR017812">
    <property type="entry name" value="Mycothiol_ligase_MshC"/>
</dbReference>
<dbReference type="GO" id="GO:0006423">
    <property type="term" value="P:cysteinyl-tRNA aminoacylation"/>
    <property type="evidence" value="ECO:0007669"/>
    <property type="project" value="TreeGrafter"/>
</dbReference>
<organism evidence="11">
    <name type="scientific">freshwater metagenome</name>
    <dbReference type="NCBI Taxonomy" id="449393"/>
    <lineage>
        <taxon>unclassified sequences</taxon>
        <taxon>metagenomes</taxon>
        <taxon>ecological metagenomes</taxon>
    </lineage>
</organism>
<dbReference type="InterPro" id="IPR024909">
    <property type="entry name" value="Cys-tRNA/MSH_ligase"/>
</dbReference>
<evidence type="ECO:0000256" key="7">
    <source>
        <dbReference type="ARBA" id="ARBA00022840"/>
    </source>
</evidence>
<evidence type="ECO:0000256" key="5">
    <source>
        <dbReference type="ARBA" id="ARBA00022598"/>
    </source>
</evidence>
<evidence type="ECO:0000256" key="4">
    <source>
        <dbReference type="ARBA" id="ARBA00020068"/>
    </source>
</evidence>
<dbReference type="InterPro" id="IPR032678">
    <property type="entry name" value="tRNA-synt_1_cat_dom"/>
</dbReference>
<dbReference type="Pfam" id="PF01406">
    <property type="entry name" value="tRNA-synt_1e"/>
    <property type="match status" value="1"/>
</dbReference>
<gene>
    <name evidence="11" type="ORF">UFOPK3574_00043</name>
</gene>
<keyword evidence="7" id="KW-0067">ATP-binding</keyword>
<proteinExistence type="inferred from homology"/>
<keyword evidence="6" id="KW-0547">Nucleotide-binding</keyword>
<evidence type="ECO:0000256" key="1">
    <source>
        <dbReference type="ARBA" id="ARBA00003679"/>
    </source>
</evidence>
<feature type="domain" description="tRNA synthetases class I catalytic" evidence="10">
    <location>
        <begin position="36"/>
        <end position="340"/>
    </location>
</feature>
<name>A0A6J5YIG0_9ZZZZ</name>
<keyword evidence="5" id="KW-0436">Ligase</keyword>
<evidence type="ECO:0000256" key="2">
    <source>
        <dbReference type="ARBA" id="ARBA00007723"/>
    </source>
</evidence>
<dbReference type="PRINTS" id="PR00983">
    <property type="entry name" value="TRNASYNTHCYS"/>
</dbReference>
<dbReference type="PANTHER" id="PTHR10890">
    <property type="entry name" value="CYSTEINYL-TRNA SYNTHETASE"/>
    <property type="match status" value="1"/>
</dbReference>
<dbReference type="EMBL" id="CAESAF010000001">
    <property type="protein sequence ID" value="CAB4329536.1"/>
    <property type="molecule type" value="Genomic_DNA"/>
</dbReference>
<dbReference type="GO" id="GO:0004817">
    <property type="term" value="F:cysteine-tRNA ligase activity"/>
    <property type="evidence" value="ECO:0007669"/>
    <property type="project" value="TreeGrafter"/>
</dbReference>
<comment type="similarity">
    <text evidence="2">Belongs to the class-I aminoacyl-tRNA synthetase family. MshC subfamily.</text>
</comment>
<dbReference type="GO" id="GO:0035446">
    <property type="term" value="F:cysteine-glucosaminylinositol ligase activity"/>
    <property type="evidence" value="ECO:0007669"/>
    <property type="project" value="UniProtKB-EC"/>
</dbReference>
<evidence type="ECO:0000256" key="6">
    <source>
        <dbReference type="ARBA" id="ARBA00022741"/>
    </source>
</evidence>
<evidence type="ECO:0000256" key="3">
    <source>
        <dbReference type="ARBA" id="ARBA00012088"/>
    </source>
</evidence>
<dbReference type="GO" id="GO:0010125">
    <property type="term" value="P:mycothiol biosynthetic process"/>
    <property type="evidence" value="ECO:0007669"/>
    <property type="project" value="InterPro"/>
</dbReference>
<comment type="catalytic activity">
    <reaction evidence="9">
        <text>1D-myo-inositol 2-amino-2-deoxy-alpha-D-glucopyranoside + L-cysteine + ATP = 1D-myo-inositol 2-(L-cysteinylamino)-2-deoxy-alpha-D-glucopyranoside + AMP + diphosphate + H(+)</text>
        <dbReference type="Rhea" id="RHEA:26176"/>
        <dbReference type="ChEBI" id="CHEBI:15378"/>
        <dbReference type="ChEBI" id="CHEBI:30616"/>
        <dbReference type="ChEBI" id="CHEBI:33019"/>
        <dbReference type="ChEBI" id="CHEBI:35235"/>
        <dbReference type="ChEBI" id="CHEBI:58886"/>
        <dbReference type="ChEBI" id="CHEBI:58887"/>
        <dbReference type="ChEBI" id="CHEBI:456215"/>
        <dbReference type="EC" id="6.3.1.13"/>
    </reaction>
</comment>
<dbReference type="GO" id="GO:0005524">
    <property type="term" value="F:ATP binding"/>
    <property type="evidence" value="ECO:0007669"/>
    <property type="project" value="UniProtKB-KW"/>
</dbReference>
<dbReference type="SUPFAM" id="SSF52374">
    <property type="entry name" value="Nucleotidylyl transferase"/>
    <property type="match status" value="1"/>
</dbReference>
<reference evidence="11" key="1">
    <citation type="submission" date="2020-05" db="EMBL/GenBank/DDBJ databases">
        <authorList>
            <person name="Chiriac C."/>
            <person name="Salcher M."/>
            <person name="Ghai R."/>
            <person name="Kavagutti S V."/>
        </authorList>
    </citation>
    <scope>NUCLEOTIDE SEQUENCE</scope>
</reference>
<dbReference type="PANTHER" id="PTHR10890:SF3">
    <property type="entry name" value="CYSTEINE--TRNA LIGASE, CYTOPLASMIC"/>
    <property type="match status" value="1"/>
</dbReference>
<dbReference type="AlphaFoldDB" id="A0A6J5YIG0"/>
<dbReference type="InterPro" id="IPR014729">
    <property type="entry name" value="Rossmann-like_a/b/a_fold"/>
</dbReference>